<dbReference type="EMBL" id="JAEILH010000025">
    <property type="protein sequence ID" value="MBI6625294.1"/>
    <property type="molecule type" value="Genomic_DNA"/>
</dbReference>
<comment type="caution">
    <text evidence="2">The sequence shown here is derived from an EMBL/GenBank/DDBJ whole genome shotgun (WGS) entry which is preliminary data.</text>
</comment>
<organism evidence="2 3">
    <name type="scientific">Pseudomonas rhodesiae</name>
    <dbReference type="NCBI Taxonomy" id="76760"/>
    <lineage>
        <taxon>Bacteria</taxon>
        <taxon>Pseudomonadati</taxon>
        <taxon>Pseudomonadota</taxon>
        <taxon>Gammaproteobacteria</taxon>
        <taxon>Pseudomonadales</taxon>
        <taxon>Pseudomonadaceae</taxon>
        <taxon>Pseudomonas</taxon>
    </lineage>
</organism>
<reference evidence="2" key="1">
    <citation type="submission" date="2020-12" db="EMBL/GenBank/DDBJ databases">
        <title>Comparative genomic insights into the epidemiology and virulence of plant pathogenic Pseudomonads from Turkey.</title>
        <authorList>
            <person name="Dillon M."/>
            <person name="Ruiz-Bedoya T."/>
            <person name="Bendalovic-Torma C."/>
            <person name="Guttman K.M."/>
            <person name="Kwak H."/>
            <person name="Middleton M.A."/>
            <person name="Wang P.W."/>
            <person name="Horuz S."/>
            <person name="Aysan Y."/>
            <person name="Guttman D.S."/>
        </authorList>
    </citation>
    <scope>NUCLEOTIDE SEQUENCE</scope>
    <source>
        <strain evidence="2">S5_IA_3a</strain>
    </source>
</reference>
<evidence type="ECO:0000313" key="2">
    <source>
        <dbReference type="EMBL" id="MBI6625294.1"/>
    </source>
</evidence>
<evidence type="ECO:0000313" key="3">
    <source>
        <dbReference type="Proteomes" id="UP000645865"/>
    </source>
</evidence>
<dbReference type="Proteomes" id="UP000645865">
    <property type="component" value="Unassembled WGS sequence"/>
</dbReference>
<proteinExistence type="predicted"/>
<protein>
    <submittedName>
        <fullName evidence="2">Uncharacterized protein</fullName>
    </submittedName>
</protein>
<gene>
    <name evidence="2" type="ORF">YA0853_16725</name>
</gene>
<accession>A0A8I1JEP4</accession>
<evidence type="ECO:0000256" key="1">
    <source>
        <dbReference type="SAM" id="MobiDB-lite"/>
    </source>
</evidence>
<name>A0A8I1JEP4_9PSED</name>
<feature type="region of interest" description="Disordered" evidence="1">
    <location>
        <begin position="1"/>
        <end position="22"/>
    </location>
</feature>
<dbReference type="RefSeq" id="WP_169903983.1">
    <property type="nucleotide sequence ID" value="NZ_CP070980.1"/>
</dbReference>
<dbReference type="AlphaFoldDB" id="A0A8I1JEP4"/>
<sequence>MARQEIILGTPPTGLGGDTPRVANSKINAMTSELYQGIGTPTSPLPVSKGGTGGTSQATAQTGLGLVKVTSSIDSTSGNLLLAGWGGLGGQLQSRSYTPDQMFTTQAGGSFSYANNGGAYPAGVTDGALINMGYDTAGQFAYQLLGDWRTGSLYRRGRAAGTSGAWGKIYDSLNSVADPISSGGLMSSALIGGYLVNRYANGEVNVRGIAPLTATIAANAFTTIFVSLPITLVNGALGAAFKSTTNAQPQITYDFYGVVAEYLSDLSTIAFIIRNGATAQTFQPTINVWGRWK</sequence>
<feature type="compositionally biased region" description="Low complexity" evidence="1">
    <location>
        <begin position="1"/>
        <end position="13"/>
    </location>
</feature>